<evidence type="ECO:0000313" key="2">
    <source>
        <dbReference type="EMBL" id="RYO87397.1"/>
    </source>
</evidence>
<evidence type="ECO:0000256" key="1">
    <source>
        <dbReference type="SAM" id="Phobius"/>
    </source>
</evidence>
<protein>
    <recommendedName>
        <fullName evidence="4">Amino acid permease/ SLC12A domain-containing protein</fullName>
    </recommendedName>
</protein>
<keyword evidence="1" id="KW-0472">Membrane</keyword>
<keyword evidence="1" id="KW-1133">Transmembrane helix</keyword>
<reference evidence="2 3" key="1">
    <citation type="submission" date="2018-06" db="EMBL/GenBank/DDBJ databases">
        <title>Complete Genomes of Monosporascus.</title>
        <authorList>
            <person name="Robinson A.J."/>
            <person name="Natvig D.O."/>
        </authorList>
    </citation>
    <scope>NUCLEOTIDE SEQUENCE [LARGE SCALE GENOMIC DNA]</scope>
    <source>
        <strain evidence="2 3">CBS 609.92</strain>
    </source>
</reference>
<evidence type="ECO:0008006" key="4">
    <source>
        <dbReference type="Google" id="ProtNLM"/>
    </source>
</evidence>
<keyword evidence="3" id="KW-1185">Reference proteome</keyword>
<sequence>MAPTEDAVNSASPLSSLLLEIMGFRAAATTPVSGLLLILFNTNLRNIASGSRLTWAWAKTAASRCVFTYMPPKQQVPHRSLALVTLTASALCLLSIGGGYVAFGASIPCPRSHCAWATPSPSRVSCNRGCAPRPR</sequence>
<accession>A0ABY0H8A7</accession>
<proteinExistence type="predicted"/>
<name>A0ABY0H8A7_9PEZI</name>
<dbReference type="Proteomes" id="UP000294003">
    <property type="component" value="Unassembled WGS sequence"/>
</dbReference>
<dbReference type="EMBL" id="QJNS01000100">
    <property type="protein sequence ID" value="RYO87397.1"/>
    <property type="molecule type" value="Genomic_DNA"/>
</dbReference>
<keyword evidence="1" id="KW-0812">Transmembrane</keyword>
<gene>
    <name evidence="2" type="ORF">DL762_004227</name>
</gene>
<comment type="caution">
    <text evidence="2">The sequence shown here is derived from an EMBL/GenBank/DDBJ whole genome shotgun (WGS) entry which is preliminary data.</text>
</comment>
<evidence type="ECO:0000313" key="3">
    <source>
        <dbReference type="Proteomes" id="UP000294003"/>
    </source>
</evidence>
<feature type="transmembrane region" description="Helical" evidence="1">
    <location>
        <begin position="80"/>
        <end position="103"/>
    </location>
</feature>
<organism evidence="2 3">
    <name type="scientific">Monosporascus cannonballus</name>
    <dbReference type="NCBI Taxonomy" id="155416"/>
    <lineage>
        <taxon>Eukaryota</taxon>
        <taxon>Fungi</taxon>
        <taxon>Dikarya</taxon>
        <taxon>Ascomycota</taxon>
        <taxon>Pezizomycotina</taxon>
        <taxon>Sordariomycetes</taxon>
        <taxon>Xylariomycetidae</taxon>
        <taxon>Xylariales</taxon>
        <taxon>Xylariales incertae sedis</taxon>
        <taxon>Monosporascus</taxon>
    </lineage>
</organism>
<feature type="transmembrane region" description="Helical" evidence="1">
    <location>
        <begin position="22"/>
        <end position="42"/>
    </location>
</feature>